<dbReference type="AlphaFoldDB" id="A0AAW0TLM8"/>
<proteinExistence type="predicted"/>
<name>A0AAW0TLM8_SCYPA</name>
<organism evidence="2 3">
    <name type="scientific">Scylla paramamosain</name>
    <name type="common">Mud crab</name>
    <dbReference type="NCBI Taxonomy" id="85552"/>
    <lineage>
        <taxon>Eukaryota</taxon>
        <taxon>Metazoa</taxon>
        <taxon>Ecdysozoa</taxon>
        <taxon>Arthropoda</taxon>
        <taxon>Crustacea</taxon>
        <taxon>Multicrustacea</taxon>
        <taxon>Malacostraca</taxon>
        <taxon>Eumalacostraca</taxon>
        <taxon>Eucarida</taxon>
        <taxon>Decapoda</taxon>
        <taxon>Pleocyemata</taxon>
        <taxon>Brachyura</taxon>
        <taxon>Eubrachyura</taxon>
        <taxon>Portunoidea</taxon>
        <taxon>Portunidae</taxon>
        <taxon>Portuninae</taxon>
        <taxon>Scylla</taxon>
    </lineage>
</organism>
<reference evidence="2 3" key="1">
    <citation type="submission" date="2023-03" db="EMBL/GenBank/DDBJ databases">
        <title>High-quality genome of Scylla paramamosain provides insights in environmental adaptation.</title>
        <authorList>
            <person name="Zhang L."/>
        </authorList>
    </citation>
    <scope>NUCLEOTIDE SEQUENCE [LARGE SCALE GENOMIC DNA]</scope>
    <source>
        <strain evidence="2">LZ_2023a</strain>
        <tissue evidence="2">Muscle</tissue>
    </source>
</reference>
<evidence type="ECO:0000256" key="1">
    <source>
        <dbReference type="SAM" id="MobiDB-lite"/>
    </source>
</evidence>
<evidence type="ECO:0000313" key="2">
    <source>
        <dbReference type="EMBL" id="KAK8388118.1"/>
    </source>
</evidence>
<sequence>MSTHAPLRRPPPSLRSPTPLWCWGDEVPGLLTPDGCQSTPELEAWPGQLTHGQLSLPSIFLQEYAAQLTPGNTFALLTLSPSADGGGSPPRPTGMSGPDGRRPASTRTKQRPTCGRQAAVRIGCYATGQPAAAPPAGAGGRADSLPLQRGVSLY</sequence>
<keyword evidence="3" id="KW-1185">Reference proteome</keyword>
<feature type="region of interest" description="Disordered" evidence="1">
    <location>
        <begin position="129"/>
        <end position="154"/>
    </location>
</feature>
<feature type="region of interest" description="Disordered" evidence="1">
    <location>
        <begin position="79"/>
        <end position="115"/>
    </location>
</feature>
<protein>
    <submittedName>
        <fullName evidence="2">Uncharacterized protein</fullName>
    </submittedName>
</protein>
<dbReference type="Proteomes" id="UP001487740">
    <property type="component" value="Unassembled WGS sequence"/>
</dbReference>
<gene>
    <name evidence="2" type="ORF">O3P69_020183</name>
</gene>
<accession>A0AAW0TLM8</accession>
<comment type="caution">
    <text evidence="2">The sequence shown here is derived from an EMBL/GenBank/DDBJ whole genome shotgun (WGS) entry which is preliminary data.</text>
</comment>
<dbReference type="EMBL" id="JARAKH010000029">
    <property type="protein sequence ID" value="KAK8388118.1"/>
    <property type="molecule type" value="Genomic_DNA"/>
</dbReference>
<evidence type="ECO:0000313" key="3">
    <source>
        <dbReference type="Proteomes" id="UP001487740"/>
    </source>
</evidence>